<organism evidence="2 3">
    <name type="scientific">Acidiphilium acidophilum</name>
    <name type="common">Thiobacillus acidophilus</name>
    <dbReference type="NCBI Taxonomy" id="76588"/>
    <lineage>
        <taxon>Bacteria</taxon>
        <taxon>Pseudomonadati</taxon>
        <taxon>Pseudomonadota</taxon>
        <taxon>Alphaproteobacteria</taxon>
        <taxon>Acetobacterales</taxon>
        <taxon>Acidocellaceae</taxon>
        <taxon>Acidiphilium</taxon>
    </lineage>
</organism>
<dbReference type="Pfam" id="PF04168">
    <property type="entry name" value="Alpha-E"/>
    <property type="match status" value="1"/>
</dbReference>
<proteinExistence type="predicted"/>
<dbReference type="PANTHER" id="PTHR34595:SF7">
    <property type="entry name" value="SLL1039 PROTEIN"/>
    <property type="match status" value="1"/>
</dbReference>
<keyword evidence="3" id="KW-1185">Reference proteome</keyword>
<reference evidence="2 3" key="1">
    <citation type="submission" date="2023-11" db="EMBL/GenBank/DDBJ databases">
        <title>MicrobeMod: A computational toolkit for identifying prokaryotic methylation and restriction-modification with nanopore sequencing.</title>
        <authorList>
            <person name="Crits-Christoph A."/>
            <person name="Kang S.C."/>
            <person name="Lee H."/>
            <person name="Ostrov N."/>
        </authorList>
    </citation>
    <scope>NUCLEOTIDE SEQUENCE [LARGE SCALE GENOMIC DNA]</scope>
    <source>
        <strain evidence="2 3">DSMZ 700</strain>
    </source>
</reference>
<gene>
    <name evidence="2" type="ORF">SIL87_12380</name>
</gene>
<evidence type="ECO:0000313" key="2">
    <source>
        <dbReference type="EMBL" id="MDX5931564.1"/>
    </source>
</evidence>
<accession>A0AAW9DSQ1</accession>
<name>A0AAW9DSQ1_ACIAO</name>
<dbReference type="InterPro" id="IPR051680">
    <property type="entry name" value="ATP-dep_Glu-Cys_Ligase-2"/>
</dbReference>
<comment type="caution">
    <text evidence="2">The sequence shown here is derived from an EMBL/GenBank/DDBJ whole genome shotgun (WGS) entry which is preliminary data.</text>
</comment>
<dbReference type="PANTHER" id="PTHR34595">
    <property type="entry name" value="BLR5612 PROTEIN"/>
    <property type="match status" value="1"/>
</dbReference>
<feature type="domain" description="DUF403" evidence="1">
    <location>
        <begin position="7"/>
        <end position="316"/>
    </location>
</feature>
<dbReference type="RefSeq" id="WP_319614468.1">
    <property type="nucleotide sequence ID" value="NZ_JAWXYB010000018.1"/>
</dbReference>
<dbReference type="EMBL" id="JAWXYB010000018">
    <property type="protein sequence ID" value="MDX5931564.1"/>
    <property type="molecule type" value="Genomic_DNA"/>
</dbReference>
<sequence>MRVEPVLLARDAEGLFWMARYLERVENLARLIDVVQSFESPGREAESWTALVAIMSDQDKFESYDAASDPDAVKRLYLLDPTNPTGIPFCLDNARTNARTLRPLISTEMWRQINVFHRFVMRIDTGDLDGDRLSRLCTKIKESVQTHTGITEGTMYRDQGWQFYQLGRLVERADQTTRLLDIKYRLLVPRDREARRVTELTMWNAVLRAAAGYHAFKRLARAEFSAEDVAGFLLRDPSFPRSVCLSVRRAEYHLDELRRIHHLPHTSGPIEQAEYLREFLLERPMSEVLDGDLHDYLDRVQIQLSELAGSIGRAFFRDWKPEPASVAAPLQSQTM</sequence>
<evidence type="ECO:0000313" key="3">
    <source>
        <dbReference type="Proteomes" id="UP001279553"/>
    </source>
</evidence>
<dbReference type="AlphaFoldDB" id="A0AAW9DSQ1"/>
<dbReference type="InterPro" id="IPR007296">
    <property type="entry name" value="DUF403"/>
</dbReference>
<protein>
    <submittedName>
        <fullName evidence="2">Alpha-E domain-containing protein</fullName>
    </submittedName>
</protein>
<dbReference type="Proteomes" id="UP001279553">
    <property type="component" value="Unassembled WGS sequence"/>
</dbReference>
<evidence type="ECO:0000259" key="1">
    <source>
        <dbReference type="Pfam" id="PF04168"/>
    </source>
</evidence>